<evidence type="ECO:0000313" key="2">
    <source>
        <dbReference type="EMBL" id="KAJ7738817.1"/>
    </source>
</evidence>
<name>A0AAD7IB39_9AGAR</name>
<feature type="region of interest" description="Disordered" evidence="1">
    <location>
        <begin position="23"/>
        <end position="68"/>
    </location>
</feature>
<comment type="caution">
    <text evidence="2">The sequence shown here is derived from an EMBL/GenBank/DDBJ whole genome shotgun (WGS) entry which is preliminary data.</text>
</comment>
<evidence type="ECO:0000256" key="1">
    <source>
        <dbReference type="SAM" id="MobiDB-lite"/>
    </source>
</evidence>
<keyword evidence="3" id="KW-1185">Reference proteome</keyword>
<dbReference type="AlphaFoldDB" id="A0AAD7IB39"/>
<accession>A0AAD7IB39</accession>
<reference evidence="2" key="1">
    <citation type="submission" date="2023-03" db="EMBL/GenBank/DDBJ databases">
        <title>Massive genome expansion in bonnet fungi (Mycena s.s.) driven by repeated elements and novel gene families across ecological guilds.</title>
        <authorList>
            <consortium name="Lawrence Berkeley National Laboratory"/>
            <person name="Harder C.B."/>
            <person name="Miyauchi S."/>
            <person name="Viragh M."/>
            <person name="Kuo A."/>
            <person name="Thoen E."/>
            <person name="Andreopoulos B."/>
            <person name="Lu D."/>
            <person name="Skrede I."/>
            <person name="Drula E."/>
            <person name="Henrissat B."/>
            <person name="Morin E."/>
            <person name="Kohler A."/>
            <person name="Barry K."/>
            <person name="LaButti K."/>
            <person name="Morin E."/>
            <person name="Salamov A."/>
            <person name="Lipzen A."/>
            <person name="Mereny Z."/>
            <person name="Hegedus B."/>
            <person name="Baldrian P."/>
            <person name="Stursova M."/>
            <person name="Weitz H."/>
            <person name="Taylor A."/>
            <person name="Grigoriev I.V."/>
            <person name="Nagy L.G."/>
            <person name="Martin F."/>
            <person name="Kauserud H."/>
        </authorList>
    </citation>
    <scope>NUCLEOTIDE SEQUENCE</scope>
    <source>
        <strain evidence="2">CBHHK182m</strain>
    </source>
</reference>
<feature type="compositionally biased region" description="Polar residues" evidence="1">
    <location>
        <begin position="36"/>
        <end position="46"/>
    </location>
</feature>
<organism evidence="2 3">
    <name type="scientific">Mycena metata</name>
    <dbReference type="NCBI Taxonomy" id="1033252"/>
    <lineage>
        <taxon>Eukaryota</taxon>
        <taxon>Fungi</taxon>
        <taxon>Dikarya</taxon>
        <taxon>Basidiomycota</taxon>
        <taxon>Agaricomycotina</taxon>
        <taxon>Agaricomycetes</taxon>
        <taxon>Agaricomycetidae</taxon>
        <taxon>Agaricales</taxon>
        <taxon>Marasmiineae</taxon>
        <taxon>Mycenaceae</taxon>
        <taxon>Mycena</taxon>
    </lineage>
</organism>
<gene>
    <name evidence="2" type="ORF">B0H16DRAFT_1729791</name>
</gene>
<dbReference type="Proteomes" id="UP001215598">
    <property type="component" value="Unassembled WGS sequence"/>
</dbReference>
<feature type="region of interest" description="Disordered" evidence="1">
    <location>
        <begin position="232"/>
        <end position="253"/>
    </location>
</feature>
<protein>
    <submittedName>
        <fullName evidence="2">Uncharacterized protein</fullName>
    </submittedName>
</protein>
<dbReference type="EMBL" id="JARKIB010000110">
    <property type="protein sequence ID" value="KAJ7738817.1"/>
    <property type="molecule type" value="Genomic_DNA"/>
</dbReference>
<sequence>MRTRHALFPPFREDVQAQISAATPRSQDLCLPKPSTRLQYPSNTSAPLRPSKLSPSETPEPMLTFKRPTKNDLPTVYLRLHLASMTPPCSHGITAKAPRPKRADVKSTAAQLAATKRYRQANLLALREKARARVTRRREQAKGTELEVGLKASERLNHARSRERNKAELAHRQRTRRAQAYVAKHGWDAWVDHSDRLNLHAQKRTATAQRQLDEDLAEAEEEAEWAARRLKQAQGASGLSCSAIDAGAGDDDD</sequence>
<evidence type="ECO:0000313" key="3">
    <source>
        <dbReference type="Proteomes" id="UP001215598"/>
    </source>
</evidence>
<proteinExistence type="predicted"/>